<keyword evidence="1" id="KW-0472">Membrane</keyword>
<evidence type="ECO:0000313" key="7">
    <source>
        <dbReference type="Proteomes" id="UP001284094"/>
    </source>
</evidence>
<dbReference type="EMBL" id="JAXHPO010000016">
    <property type="protein sequence ID" value="MDY6550169.1"/>
    <property type="molecule type" value="Genomic_DNA"/>
</dbReference>
<keyword evidence="1" id="KW-1133">Transmembrane helix</keyword>
<reference evidence="4 5" key="1">
    <citation type="submission" date="2019-11" db="EMBL/GenBank/DDBJ databases">
        <authorList>
            <person name="An D."/>
        </authorList>
    </citation>
    <scope>NUCLEOTIDE SEQUENCE [LARGE SCALE GENOMIC DNA]</scope>
    <source>
        <strain evidence="4 5">YIM 103518</strain>
    </source>
</reference>
<dbReference type="Proteomes" id="UP001284094">
    <property type="component" value="Unassembled WGS sequence"/>
</dbReference>
<feature type="transmembrane region" description="Helical" evidence="1">
    <location>
        <begin position="6"/>
        <end position="24"/>
    </location>
</feature>
<dbReference type="EMBL" id="WLYL01000018">
    <property type="protein sequence ID" value="MTD11247.1"/>
    <property type="molecule type" value="Genomic_DNA"/>
</dbReference>
<gene>
    <name evidence="4" type="ORF">GIX10_07350</name>
    <name evidence="3" type="ORF">SKM48_05270</name>
    <name evidence="2" type="ORF">SKM51_00055</name>
</gene>
<dbReference type="AlphaFoldDB" id="A0A6L6GFM9"/>
<evidence type="ECO:0000313" key="6">
    <source>
        <dbReference type="Proteomes" id="UP001278995"/>
    </source>
</evidence>
<reference evidence="2 6" key="2">
    <citation type="submission" date="2023-11" db="EMBL/GenBank/DDBJ databases">
        <title>The common occurrence of Acinetobacte faecalis in cattle feces and its emended description.</title>
        <authorList>
            <person name="Kyselkova M."/>
            <person name="Xanthopoulou K."/>
            <person name="Shestivska V."/>
            <person name="Spanelova P."/>
            <person name="Maixnerova M."/>
            <person name="Higgins P.G."/>
            <person name="Nemec A."/>
        </authorList>
    </citation>
    <scope>NUCLEOTIDE SEQUENCE [LARGE SCALE GENOMIC DNA]</scope>
    <source>
        <strain evidence="2 6">ANC 7483</strain>
    </source>
</reference>
<name>A0A6L6GFM9_9GAMM</name>
<dbReference type="RefSeq" id="WP_154772854.1">
    <property type="nucleotide sequence ID" value="NZ_JAXHPD010000001.1"/>
</dbReference>
<reference evidence="3 7" key="4">
    <citation type="journal article" date="2024" name="Syst. Appl. Microbiol.">
        <title>Evidence for the occurrence of Acinetobacter faecalis in cattle feces and its emended description.</title>
        <authorList>
            <person name="Kyselkova M."/>
            <person name="Xanthopoulou K."/>
            <person name="Shestivska V."/>
            <person name="Spanelova P."/>
            <person name="Maixnerova M."/>
            <person name="Higgins P.G."/>
            <person name="Nemec A."/>
        </authorList>
    </citation>
    <scope>NUCLEOTIDE SEQUENCE [LARGE SCALE GENOMIC DNA]</scope>
    <source>
        <strain evidence="3 7">ANC 7225</strain>
    </source>
</reference>
<evidence type="ECO:0000313" key="4">
    <source>
        <dbReference type="EMBL" id="MTD11247.1"/>
    </source>
</evidence>
<dbReference type="Proteomes" id="UP001278995">
    <property type="component" value="Unassembled WGS sequence"/>
</dbReference>
<keyword evidence="7" id="KW-1185">Reference proteome</keyword>
<evidence type="ECO:0000313" key="2">
    <source>
        <dbReference type="EMBL" id="MDY6485622.1"/>
    </source>
</evidence>
<sequence length="160" mass="18902">MKHYKSAVFTALFSLCLIVTWIILTRSTVITEVRTTLFTCTISSQDFSLQWKHSVEKTQWVEYYQRHQDHFILQYTDVISFGAGTPSDYPIIFQKNGVIRMQVDQKISDIRWTVSKNMQGTILVKNKIWPIYQHLPTYSIIEISPQLYPLWKTWQFGECV</sequence>
<dbReference type="EMBL" id="JAXHPL010000001">
    <property type="protein sequence ID" value="MDY6485622.1"/>
    <property type="molecule type" value="Genomic_DNA"/>
</dbReference>
<reference evidence="3" key="3">
    <citation type="submission" date="2023-11" db="EMBL/GenBank/DDBJ databases">
        <authorList>
            <person name="Kyselkova M."/>
            <person name="Xanthopoulou K."/>
            <person name="Shestivska V."/>
            <person name="Spanelova P."/>
            <person name="Maixnerova M."/>
            <person name="Higgins P.G."/>
            <person name="Nemec A."/>
        </authorList>
    </citation>
    <scope>NUCLEOTIDE SEQUENCE</scope>
    <source>
        <strain evidence="3">ANC 7225</strain>
    </source>
</reference>
<organism evidence="4 5">
    <name type="scientific">Acinetobacter faecalis</name>
    <dbReference type="NCBI Taxonomy" id="2665161"/>
    <lineage>
        <taxon>Bacteria</taxon>
        <taxon>Pseudomonadati</taxon>
        <taxon>Pseudomonadota</taxon>
        <taxon>Gammaproteobacteria</taxon>
        <taxon>Moraxellales</taxon>
        <taxon>Moraxellaceae</taxon>
        <taxon>Acinetobacter</taxon>
    </lineage>
</organism>
<comment type="caution">
    <text evidence="4">The sequence shown here is derived from an EMBL/GenBank/DDBJ whole genome shotgun (WGS) entry which is preliminary data.</text>
</comment>
<protein>
    <submittedName>
        <fullName evidence="4">DUF1850 domain-containing protein</fullName>
    </submittedName>
</protein>
<evidence type="ECO:0000256" key="1">
    <source>
        <dbReference type="SAM" id="Phobius"/>
    </source>
</evidence>
<dbReference type="GeneID" id="86887355"/>
<proteinExistence type="predicted"/>
<evidence type="ECO:0000313" key="3">
    <source>
        <dbReference type="EMBL" id="MDY6550169.1"/>
    </source>
</evidence>
<keyword evidence="1" id="KW-0812">Transmembrane</keyword>
<dbReference type="InterPro" id="IPR015001">
    <property type="entry name" value="DUF1850"/>
</dbReference>
<dbReference type="Proteomes" id="UP000473854">
    <property type="component" value="Unassembled WGS sequence"/>
</dbReference>
<dbReference type="Pfam" id="PF08905">
    <property type="entry name" value="DUF1850"/>
    <property type="match status" value="1"/>
</dbReference>
<evidence type="ECO:0000313" key="5">
    <source>
        <dbReference type="Proteomes" id="UP000473854"/>
    </source>
</evidence>
<accession>A0A6L6GFM9</accession>